<dbReference type="SUPFAM" id="SSF54427">
    <property type="entry name" value="NTF2-like"/>
    <property type="match status" value="1"/>
</dbReference>
<dbReference type="Pfam" id="PF12680">
    <property type="entry name" value="SnoaL_2"/>
    <property type="match status" value="1"/>
</dbReference>
<accession>A0A2S8G9V6</accession>
<evidence type="ECO:0000313" key="3">
    <source>
        <dbReference type="Proteomes" id="UP000240009"/>
    </source>
</evidence>
<dbReference type="EMBL" id="PUIA01000003">
    <property type="protein sequence ID" value="PQO41246.1"/>
    <property type="molecule type" value="Genomic_DNA"/>
</dbReference>
<proteinExistence type="predicted"/>
<evidence type="ECO:0000313" key="2">
    <source>
        <dbReference type="EMBL" id="PQO41246.1"/>
    </source>
</evidence>
<gene>
    <name evidence="2" type="ORF">C5Y96_00585</name>
</gene>
<sequence length="316" mass="34062">MKCFSSPGGCHIAGKVGYGLLACSIMLLVGATVQAQSTEATSSPVEKDLKAFFGAFEAAFNQHDAKAVANAWQEDAVHRQTALADSLKGRAAILAAYEALFQADPQAKLAVTLNSLREVAPNVVSVKCSTQVLHSDKSVSFSRLSALLTKHGNQWLISEVEEADVPAAAANAPSPLHQLDWLVGTWVDGNEKSTVSNQVGYIQGGSFLTRHYQINSPQGFSQSGMQIIGWDSEHNVIRCWQFDGDGSFGEGTFEQTSPTTWRCPMVVKLVDGRRASYSQVIERVSNNELKLSLVNMEVDGQALPGTGPDKLTRYGN</sequence>
<comment type="caution">
    <text evidence="2">The sequence shown here is derived from an EMBL/GenBank/DDBJ whole genome shotgun (WGS) entry which is preliminary data.</text>
</comment>
<dbReference type="OrthoDB" id="263788at2"/>
<dbReference type="NCBIfam" id="TIGR02246">
    <property type="entry name" value="SgcJ/EcaC family oxidoreductase"/>
    <property type="match status" value="1"/>
</dbReference>
<evidence type="ECO:0000259" key="1">
    <source>
        <dbReference type="Pfam" id="PF12680"/>
    </source>
</evidence>
<dbReference type="Gene3D" id="3.10.450.50">
    <property type="match status" value="1"/>
</dbReference>
<dbReference type="Proteomes" id="UP000240009">
    <property type="component" value="Unassembled WGS sequence"/>
</dbReference>
<name>A0A2S8G9V6_9BACT</name>
<feature type="domain" description="SnoaL-like" evidence="1">
    <location>
        <begin position="56"/>
        <end position="110"/>
    </location>
</feature>
<protein>
    <recommendedName>
        <fullName evidence="1">SnoaL-like domain-containing protein</fullName>
    </recommendedName>
</protein>
<dbReference type="InterPro" id="IPR032710">
    <property type="entry name" value="NTF2-like_dom_sf"/>
</dbReference>
<dbReference type="AlphaFoldDB" id="A0A2S8G9V6"/>
<dbReference type="InterPro" id="IPR011944">
    <property type="entry name" value="Steroid_delta5-4_isomerase"/>
</dbReference>
<dbReference type="RefSeq" id="WP_105349612.1">
    <property type="nucleotide sequence ID" value="NZ_PUIA01000003.1"/>
</dbReference>
<dbReference type="InterPro" id="IPR037401">
    <property type="entry name" value="SnoaL-like"/>
</dbReference>
<reference evidence="2 3" key="1">
    <citation type="submission" date="2018-02" db="EMBL/GenBank/DDBJ databases">
        <title>Comparative genomes isolates from brazilian mangrove.</title>
        <authorList>
            <person name="Araujo J.E."/>
            <person name="Taketani R.G."/>
            <person name="Silva M.C.P."/>
            <person name="Loureco M.V."/>
            <person name="Andreote F.D."/>
        </authorList>
    </citation>
    <scope>NUCLEOTIDE SEQUENCE [LARGE SCALE GENOMIC DNA]</scope>
    <source>
        <strain evidence="2 3">HEX-2 MGV</strain>
    </source>
</reference>
<organism evidence="2 3">
    <name type="scientific">Blastopirellula marina</name>
    <dbReference type="NCBI Taxonomy" id="124"/>
    <lineage>
        <taxon>Bacteria</taxon>
        <taxon>Pseudomonadati</taxon>
        <taxon>Planctomycetota</taxon>
        <taxon>Planctomycetia</taxon>
        <taxon>Pirellulales</taxon>
        <taxon>Pirellulaceae</taxon>
        <taxon>Blastopirellula</taxon>
    </lineage>
</organism>